<name>A0ABY5MAK9_9ACTN</name>
<keyword evidence="1" id="KW-0812">Transmembrane</keyword>
<evidence type="ECO:0008006" key="4">
    <source>
        <dbReference type="Google" id="ProtNLM"/>
    </source>
</evidence>
<dbReference type="RefSeq" id="WP_232398744.1">
    <property type="nucleotide sequence ID" value="NZ_CP102173.1"/>
</dbReference>
<feature type="transmembrane region" description="Helical" evidence="1">
    <location>
        <begin position="163"/>
        <end position="183"/>
    </location>
</feature>
<protein>
    <recommendedName>
        <fullName evidence="4">DUF4386 family protein</fullName>
    </recommendedName>
</protein>
<feature type="transmembrane region" description="Helical" evidence="1">
    <location>
        <begin position="190"/>
        <end position="208"/>
    </location>
</feature>
<reference evidence="2 3" key="1">
    <citation type="submission" date="2022-08" db="EMBL/GenBank/DDBJ databases">
        <title>novel species in genus Aeromicrobium.</title>
        <authorList>
            <person name="Ye L."/>
        </authorList>
    </citation>
    <scope>NUCLEOTIDE SEQUENCE [LARGE SCALE GENOMIC DNA]</scope>
    <source>
        <strain evidence="3">zg-Y1379</strain>
    </source>
</reference>
<dbReference type="EMBL" id="CP102173">
    <property type="protein sequence ID" value="UUP14842.1"/>
    <property type="molecule type" value="Genomic_DNA"/>
</dbReference>
<evidence type="ECO:0000256" key="1">
    <source>
        <dbReference type="SAM" id="Phobius"/>
    </source>
</evidence>
<keyword evidence="1" id="KW-1133">Transmembrane helix</keyword>
<feature type="transmembrane region" description="Helical" evidence="1">
    <location>
        <begin position="78"/>
        <end position="101"/>
    </location>
</feature>
<evidence type="ECO:0000313" key="2">
    <source>
        <dbReference type="EMBL" id="UUP14842.1"/>
    </source>
</evidence>
<feature type="transmembrane region" description="Helical" evidence="1">
    <location>
        <begin position="30"/>
        <end position="49"/>
    </location>
</feature>
<proteinExistence type="predicted"/>
<feature type="transmembrane region" description="Helical" evidence="1">
    <location>
        <begin position="113"/>
        <end position="134"/>
    </location>
</feature>
<gene>
    <name evidence="2" type="ORF">NQV15_05890</name>
</gene>
<dbReference type="Proteomes" id="UP001316184">
    <property type="component" value="Chromosome"/>
</dbReference>
<sequence>MLDSGAEIRGESFERAVDLDRFERRTRGTLLGVMAAGVLVMFFVGWPLVWHGLDTAELLGDVAGSTPMARDGDRVFTLLYTAAYGISNLAFLVAVVIYLLWRRRHDAADRWPTPLLLVLGALAVLQLTSIAVAWGDQFTGRAIHESLEDVGVSSWGRDVIERGWYAGYVTQVGTAALGAAVLGLGARRGWWVFLIGFVALVPAVWFAVGRPYIG</sequence>
<evidence type="ECO:0000313" key="3">
    <source>
        <dbReference type="Proteomes" id="UP001316184"/>
    </source>
</evidence>
<organism evidence="2 3">
    <name type="scientific">Aeromicrobium wangtongii</name>
    <dbReference type="NCBI Taxonomy" id="2969247"/>
    <lineage>
        <taxon>Bacteria</taxon>
        <taxon>Bacillati</taxon>
        <taxon>Actinomycetota</taxon>
        <taxon>Actinomycetes</taxon>
        <taxon>Propionibacteriales</taxon>
        <taxon>Nocardioidaceae</taxon>
        <taxon>Aeromicrobium</taxon>
    </lineage>
</organism>
<keyword evidence="1" id="KW-0472">Membrane</keyword>
<accession>A0ABY5MAK9</accession>
<keyword evidence="3" id="KW-1185">Reference proteome</keyword>